<reference evidence="2" key="1">
    <citation type="journal article" date="2022" name="bioRxiv">
        <title>Sequencing and chromosome-scale assembly of the giantPleurodeles waltlgenome.</title>
        <authorList>
            <person name="Brown T."/>
            <person name="Elewa A."/>
            <person name="Iarovenko S."/>
            <person name="Subramanian E."/>
            <person name="Araus A.J."/>
            <person name="Petzold A."/>
            <person name="Susuki M."/>
            <person name="Suzuki K.-i.T."/>
            <person name="Hayashi T."/>
            <person name="Toyoda A."/>
            <person name="Oliveira C."/>
            <person name="Osipova E."/>
            <person name="Leigh N.D."/>
            <person name="Simon A."/>
            <person name="Yun M.H."/>
        </authorList>
    </citation>
    <scope>NUCLEOTIDE SEQUENCE</scope>
    <source>
        <strain evidence="2">20211129_DDA</strain>
        <tissue evidence="2">Liver</tissue>
    </source>
</reference>
<name>A0AAV7PP68_PLEWA</name>
<proteinExistence type="predicted"/>
<gene>
    <name evidence="2" type="ORF">NDU88_008010</name>
</gene>
<dbReference type="Proteomes" id="UP001066276">
    <property type="component" value="Chromosome 7"/>
</dbReference>
<dbReference type="AlphaFoldDB" id="A0AAV7PP68"/>
<accession>A0AAV7PP68</accession>
<evidence type="ECO:0000256" key="1">
    <source>
        <dbReference type="SAM" id="MobiDB-lite"/>
    </source>
</evidence>
<evidence type="ECO:0000313" key="3">
    <source>
        <dbReference type="Proteomes" id="UP001066276"/>
    </source>
</evidence>
<protein>
    <submittedName>
        <fullName evidence="2">Uncharacterized protein</fullName>
    </submittedName>
</protein>
<dbReference type="EMBL" id="JANPWB010000011">
    <property type="protein sequence ID" value="KAJ1129644.1"/>
    <property type="molecule type" value="Genomic_DNA"/>
</dbReference>
<sequence length="70" mass="7832">MDIEAEALLQEAQESIEAAQNYGRELQQRLHGLQQARRQVRTGGARVRVSRREADASSVTHSESEVRDGV</sequence>
<organism evidence="2 3">
    <name type="scientific">Pleurodeles waltl</name>
    <name type="common">Iberian ribbed newt</name>
    <dbReference type="NCBI Taxonomy" id="8319"/>
    <lineage>
        <taxon>Eukaryota</taxon>
        <taxon>Metazoa</taxon>
        <taxon>Chordata</taxon>
        <taxon>Craniata</taxon>
        <taxon>Vertebrata</taxon>
        <taxon>Euteleostomi</taxon>
        <taxon>Amphibia</taxon>
        <taxon>Batrachia</taxon>
        <taxon>Caudata</taxon>
        <taxon>Salamandroidea</taxon>
        <taxon>Salamandridae</taxon>
        <taxon>Pleurodelinae</taxon>
        <taxon>Pleurodeles</taxon>
    </lineage>
</organism>
<keyword evidence="3" id="KW-1185">Reference proteome</keyword>
<feature type="region of interest" description="Disordered" evidence="1">
    <location>
        <begin position="33"/>
        <end position="70"/>
    </location>
</feature>
<comment type="caution">
    <text evidence="2">The sequence shown here is derived from an EMBL/GenBank/DDBJ whole genome shotgun (WGS) entry which is preliminary data.</text>
</comment>
<evidence type="ECO:0000313" key="2">
    <source>
        <dbReference type="EMBL" id="KAJ1129644.1"/>
    </source>
</evidence>